<dbReference type="AlphaFoldDB" id="A0A1H1LN51"/>
<name>A0A1H1LN51_9MICO</name>
<proteinExistence type="predicted"/>
<feature type="chain" id="PRO_5009253681" evidence="1">
    <location>
        <begin position="27"/>
        <end position="151"/>
    </location>
</feature>
<dbReference type="EMBL" id="LT629742">
    <property type="protein sequence ID" value="SDR75936.1"/>
    <property type="molecule type" value="Genomic_DNA"/>
</dbReference>
<evidence type="ECO:0000313" key="2">
    <source>
        <dbReference type="EMBL" id="SDR75936.1"/>
    </source>
</evidence>
<dbReference type="Proteomes" id="UP000181956">
    <property type="component" value="Chromosome I"/>
</dbReference>
<organism evidence="2 3">
    <name type="scientific">Microterricola viridarii</name>
    <dbReference type="NCBI Taxonomy" id="412690"/>
    <lineage>
        <taxon>Bacteria</taxon>
        <taxon>Bacillati</taxon>
        <taxon>Actinomycetota</taxon>
        <taxon>Actinomycetes</taxon>
        <taxon>Micrococcales</taxon>
        <taxon>Microbacteriaceae</taxon>
        <taxon>Microterricola</taxon>
    </lineage>
</organism>
<evidence type="ECO:0000256" key="1">
    <source>
        <dbReference type="SAM" id="SignalP"/>
    </source>
</evidence>
<keyword evidence="3" id="KW-1185">Reference proteome</keyword>
<accession>A0A1H1LN51</accession>
<reference evidence="3" key="1">
    <citation type="submission" date="2016-10" db="EMBL/GenBank/DDBJ databases">
        <authorList>
            <person name="Varghese N."/>
            <person name="Submissions S."/>
        </authorList>
    </citation>
    <scope>NUCLEOTIDE SEQUENCE [LARGE SCALE GENOMIC DNA]</scope>
    <source>
        <strain evidence="3">DSM 21772</strain>
    </source>
</reference>
<keyword evidence="1" id="KW-0732">Signal</keyword>
<evidence type="ECO:0000313" key="3">
    <source>
        <dbReference type="Proteomes" id="UP000181956"/>
    </source>
</evidence>
<dbReference type="RefSeq" id="WP_156786206.1">
    <property type="nucleotide sequence ID" value="NZ_LT629742.1"/>
</dbReference>
<dbReference type="PROSITE" id="PS51257">
    <property type="entry name" value="PROKAR_LIPOPROTEIN"/>
    <property type="match status" value="1"/>
</dbReference>
<sequence>MKPFRFGTVAGAVAVVAGLFTLTGCATGLPGPGVFGDGSHAERVERGIPDGWEGPNPDLLDGVPVVGWVSDTEFGVVTMGSGSCPAVAGELQILGDDSVRIEFGQSPRNPCTADLRATTHIYQLPSEVAVRPVTVTVWYDDFDTEYTLELG</sequence>
<feature type="signal peptide" evidence="1">
    <location>
        <begin position="1"/>
        <end position="26"/>
    </location>
</feature>
<dbReference type="STRING" id="412690.SAMN04489834_0160"/>
<protein>
    <submittedName>
        <fullName evidence="2">Uncharacterized protein</fullName>
    </submittedName>
</protein>
<dbReference type="OrthoDB" id="5188731at2"/>
<gene>
    <name evidence="2" type="ORF">SAMN04489834_0160</name>
</gene>